<evidence type="ECO:0000313" key="1">
    <source>
        <dbReference type="EMBL" id="MDT0489571.1"/>
    </source>
</evidence>
<evidence type="ECO:0000313" key="2">
    <source>
        <dbReference type="Proteomes" id="UP001180556"/>
    </source>
</evidence>
<accession>A0ABU2VWT8</accession>
<dbReference type="InterPro" id="IPR011990">
    <property type="entry name" value="TPR-like_helical_dom_sf"/>
</dbReference>
<keyword evidence="2" id="KW-1185">Reference proteome</keyword>
<dbReference type="SUPFAM" id="SSF48452">
    <property type="entry name" value="TPR-like"/>
    <property type="match status" value="1"/>
</dbReference>
<name>A0ABU2VWT8_9ACTN</name>
<evidence type="ECO:0008006" key="3">
    <source>
        <dbReference type="Google" id="ProtNLM"/>
    </source>
</evidence>
<gene>
    <name evidence="1" type="ORF">RM717_03510</name>
</gene>
<sequence>MEQAADTAEHASPALSGLALLHVAEAHAMLQSTSDCERALLRAERRLDRTDGADAAAVLVSPTQFGRLAGSCYLSLGDHQRAESLLVSAAEKLRDRRKSRAIVLGNLTLAHIRQRDVDAAVVSLTEAIKELETTRGGGGMNIVFGAARELRPWRQEPLVAEAHDRLLGLMTAA</sequence>
<proteinExistence type="predicted"/>
<dbReference type="Proteomes" id="UP001180556">
    <property type="component" value="Unassembled WGS sequence"/>
</dbReference>
<organism evidence="1 2">
    <name type="scientific">Streptomyces stephensoniae</name>
    <dbReference type="NCBI Taxonomy" id="3375367"/>
    <lineage>
        <taxon>Bacteria</taxon>
        <taxon>Bacillati</taxon>
        <taxon>Actinomycetota</taxon>
        <taxon>Actinomycetes</taxon>
        <taxon>Kitasatosporales</taxon>
        <taxon>Streptomycetaceae</taxon>
        <taxon>Streptomyces</taxon>
    </lineage>
</organism>
<dbReference type="EMBL" id="JAVRFG010000003">
    <property type="protein sequence ID" value="MDT0489571.1"/>
    <property type="molecule type" value="Genomic_DNA"/>
</dbReference>
<comment type="caution">
    <text evidence="1">The sequence shown here is derived from an EMBL/GenBank/DDBJ whole genome shotgun (WGS) entry which is preliminary data.</text>
</comment>
<protein>
    <recommendedName>
        <fullName evidence="3">MalT-like TPR region domain-containing protein</fullName>
    </recommendedName>
</protein>
<reference evidence="2" key="1">
    <citation type="submission" date="2023-07" db="EMBL/GenBank/DDBJ databases">
        <title>30 novel species of actinomycetes from the DSMZ collection.</title>
        <authorList>
            <person name="Nouioui I."/>
        </authorList>
    </citation>
    <scope>NUCLEOTIDE SEQUENCE [LARGE SCALE GENOMIC DNA]</scope>
    <source>
        <strain evidence="2">DSM 40932</strain>
    </source>
</reference>
<dbReference type="Gene3D" id="1.25.40.10">
    <property type="entry name" value="Tetratricopeptide repeat domain"/>
    <property type="match status" value="1"/>
</dbReference>